<dbReference type="Proteomes" id="UP000825729">
    <property type="component" value="Unassembled WGS sequence"/>
</dbReference>
<sequence>MSFTGPCSLTLQYLCNLNGCDFVTCENTNGSLSFRSPSAIPVNPRTEPAAVTRVFIRCLVHELNQTSRCVCPDRRRLPLLAFVSFKSVLLSLCFAGFRPLPPSSKLPAARHQPGTKQERMRQGGGGPYGSVGS</sequence>
<evidence type="ECO:0000313" key="2">
    <source>
        <dbReference type="EMBL" id="KAG9439450.1"/>
    </source>
</evidence>
<evidence type="ECO:0000313" key="3">
    <source>
        <dbReference type="Proteomes" id="UP000825729"/>
    </source>
</evidence>
<dbReference type="AlphaFoldDB" id="A0AAV7DTT3"/>
<reference evidence="2 3" key="1">
    <citation type="submission" date="2021-07" db="EMBL/GenBank/DDBJ databases">
        <title>The Aristolochia fimbriata genome: insights into angiosperm evolution, floral development and chemical biosynthesis.</title>
        <authorList>
            <person name="Jiao Y."/>
        </authorList>
    </citation>
    <scope>NUCLEOTIDE SEQUENCE [LARGE SCALE GENOMIC DNA]</scope>
    <source>
        <strain evidence="2">IBCAS-2021</strain>
        <tissue evidence="2">Leaf</tissue>
    </source>
</reference>
<proteinExistence type="predicted"/>
<protein>
    <submittedName>
        <fullName evidence="2">Uncharacterized protein</fullName>
    </submittedName>
</protein>
<feature type="region of interest" description="Disordered" evidence="1">
    <location>
        <begin position="98"/>
        <end position="133"/>
    </location>
</feature>
<organism evidence="2 3">
    <name type="scientific">Aristolochia fimbriata</name>
    <name type="common">White veined hardy Dutchman's pipe vine</name>
    <dbReference type="NCBI Taxonomy" id="158543"/>
    <lineage>
        <taxon>Eukaryota</taxon>
        <taxon>Viridiplantae</taxon>
        <taxon>Streptophyta</taxon>
        <taxon>Embryophyta</taxon>
        <taxon>Tracheophyta</taxon>
        <taxon>Spermatophyta</taxon>
        <taxon>Magnoliopsida</taxon>
        <taxon>Magnoliidae</taxon>
        <taxon>Piperales</taxon>
        <taxon>Aristolochiaceae</taxon>
        <taxon>Aristolochia</taxon>
    </lineage>
</organism>
<accession>A0AAV7DTT3</accession>
<feature type="compositionally biased region" description="Gly residues" evidence="1">
    <location>
        <begin position="122"/>
        <end position="133"/>
    </location>
</feature>
<comment type="caution">
    <text evidence="2">The sequence shown here is derived from an EMBL/GenBank/DDBJ whole genome shotgun (WGS) entry which is preliminary data.</text>
</comment>
<name>A0AAV7DTT3_ARIFI</name>
<gene>
    <name evidence="2" type="ORF">H6P81_019615</name>
</gene>
<keyword evidence="3" id="KW-1185">Reference proteome</keyword>
<dbReference type="EMBL" id="JAINDJ010000008">
    <property type="protein sequence ID" value="KAG9439450.1"/>
    <property type="molecule type" value="Genomic_DNA"/>
</dbReference>
<evidence type="ECO:0000256" key="1">
    <source>
        <dbReference type="SAM" id="MobiDB-lite"/>
    </source>
</evidence>